<dbReference type="AlphaFoldDB" id="A0AAV5JZB8"/>
<comment type="caution">
    <text evidence="2">The sequence shown here is derived from an EMBL/GenBank/DDBJ whole genome shotgun (WGS) entry which is preliminary data.</text>
</comment>
<dbReference type="Proteomes" id="UP001054252">
    <property type="component" value="Unassembled WGS sequence"/>
</dbReference>
<sequence length="42" mass="4673">MFPGKVPLPSKICKGKQTGPNVESRESTKTLKILLPRYQTIS</sequence>
<keyword evidence="3" id="KW-1185">Reference proteome</keyword>
<reference evidence="2 3" key="1">
    <citation type="journal article" date="2021" name="Commun. Biol.">
        <title>The genome of Shorea leprosula (Dipterocarpaceae) highlights the ecological relevance of drought in aseasonal tropical rainforests.</title>
        <authorList>
            <person name="Ng K.K.S."/>
            <person name="Kobayashi M.J."/>
            <person name="Fawcett J.A."/>
            <person name="Hatakeyama M."/>
            <person name="Paape T."/>
            <person name="Ng C.H."/>
            <person name="Ang C.C."/>
            <person name="Tnah L.H."/>
            <person name="Lee C.T."/>
            <person name="Nishiyama T."/>
            <person name="Sese J."/>
            <person name="O'Brien M.J."/>
            <person name="Copetti D."/>
            <person name="Mohd Noor M.I."/>
            <person name="Ong R.C."/>
            <person name="Putra M."/>
            <person name="Sireger I.Z."/>
            <person name="Indrioko S."/>
            <person name="Kosugi Y."/>
            <person name="Izuno A."/>
            <person name="Isagi Y."/>
            <person name="Lee S.L."/>
            <person name="Shimizu K.K."/>
        </authorList>
    </citation>
    <scope>NUCLEOTIDE SEQUENCE [LARGE SCALE GENOMIC DNA]</scope>
    <source>
        <strain evidence="2">214</strain>
    </source>
</reference>
<protein>
    <submittedName>
        <fullName evidence="2">Uncharacterized protein</fullName>
    </submittedName>
</protein>
<gene>
    <name evidence="2" type="ORF">SLEP1_g29404</name>
</gene>
<accession>A0AAV5JZB8</accession>
<name>A0AAV5JZB8_9ROSI</name>
<dbReference type="EMBL" id="BPVZ01000052">
    <property type="protein sequence ID" value="GKV19107.1"/>
    <property type="molecule type" value="Genomic_DNA"/>
</dbReference>
<organism evidence="2 3">
    <name type="scientific">Rubroshorea leprosula</name>
    <dbReference type="NCBI Taxonomy" id="152421"/>
    <lineage>
        <taxon>Eukaryota</taxon>
        <taxon>Viridiplantae</taxon>
        <taxon>Streptophyta</taxon>
        <taxon>Embryophyta</taxon>
        <taxon>Tracheophyta</taxon>
        <taxon>Spermatophyta</taxon>
        <taxon>Magnoliopsida</taxon>
        <taxon>eudicotyledons</taxon>
        <taxon>Gunneridae</taxon>
        <taxon>Pentapetalae</taxon>
        <taxon>rosids</taxon>
        <taxon>malvids</taxon>
        <taxon>Malvales</taxon>
        <taxon>Dipterocarpaceae</taxon>
        <taxon>Rubroshorea</taxon>
    </lineage>
</organism>
<proteinExistence type="predicted"/>
<feature type="region of interest" description="Disordered" evidence="1">
    <location>
        <begin position="1"/>
        <end position="28"/>
    </location>
</feature>
<evidence type="ECO:0000313" key="3">
    <source>
        <dbReference type="Proteomes" id="UP001054252"/>
    </source>
</evidence>
<evidence type="ECO:0000256" key="1">
    <source>
        <dbReference type="SAM" id="MobiDB-lite"/>
    </source>
</evidence>
<evidence type="ECO:0000313" key="2">
    <source>
        <dbReference type="EMBL" id="GKV19107.1"/>
    </source>
</evidence>